<feature type="compositionally biased region" description="Acidic residues" evidence="1">
    <location>
        <begin position="244"/>
        <end position="255"/>
    </location>
</feature>
<feature type="domain" description="Integrase catalytic" evidence="2">
    <location>
        <begin position="1"/>
        <end position="167"/>
    </location>
</feature>
<dbReference type="GO" id="GO:0003676">
    <property type="term" value="F:nucleic acid binding"/>
    <property type="evidence" value="ECO:0007669"/>
    <property type="project" value="InterPro"/>
</dbReference>
<dbReference type="InterPro" id="IPR050951">
    <property type="entry name" value="Retrovirus_Pol_polyprotein"/>
</dbReference>
<dbReference type="PANTHER" id="PTHR37984">
    <property type="entry name" value="PROTEIN CBG26694"/>
    <property type="match status" value="1"/>
</dbReference>
<dbReference type="KEGG" id="osn:115226826"/>
<dbReference type="GO" id="GO:0015074">
    <property type="term" value="P:DNA integration"/>
    <property type="evidence" value="ECO:0007669"/>
    <property type="project" value="InterPro"/>
</dbReference>
<evidence type="ECO:0000313" key="3">
    <source>
        <dbReference type="Proteomes" id="UP000515154"/>
    </source>
</evidence>
<dbReference type="SUPFAM" id="SSF53098">
    <property type="entry name" value="Ribonuclease H-like"/>
    <property type="match status" value="1"/>
</dbReference>
<sequence>MPEKPWSRMHVDHAINFLERNWLVVADAYTKYPCIHTTTSVSSKTTMDLIEEDFAQFGYPYTIMSDNATCFTSEEFQNYCKERSIIHLTRASYHPSTNGAAEHLIQTFQQALRKCSKIPKEALLAFSMQFRRTPTTSGYSPSELLKSCQLCTKIDILLPSPVHLAQSKLKRTTERDVLKTSNQFQVGDPCYALYFGPKKNQDLRWVPAIAVKKQGTRTFHVQVMPRGPIWRLHLEQLQLRYSSEDDQEPGDEEEPVSSSLAPSNNNSIPEYSCQYPRSTR</sequence>
<dbReference type="InterPro" id="IPR001584">
    <property type="entry name" value="Integrase_cat-core"/>
</dbReference>
<evidence type="ECO:0000259" key="2">
    <source>
        <dbReference type="PROSITE" id="PS50994"/>
    </source>
</evidence>
<name>A0A6P7TY81_9MOLL</name>
<evidence type="ECO:0000313" key="4">
    <source>
        <dbReference type="RefSeq" id="XP_029653716.1"/>
    </source>
</evidence>
<reference evidence="4" key="1">
    <citation type="submission" date="2025-08" db="UniProtKB">
        <authorList>
            <consortium name="RefSeq"/>
        </authorList>
    </citation>
    <scope>IDENTIFICATION</scope>
</reference>
<dbReference type="PROSITE" id="PS50994">
    <property type="entry name" value="INTEGRASE"/>
    <property type="match status" value="1"/>
</dbReference>
<gene>
    <name evidence="4" type="primary">LOC115226826</name>
</gene>
<accession>A0A6P7TY81</accession>
<dbReference type="Proteomes" id="UP000515154">
    <property type="component" value="Linkage group LG1"/>
</dbReference>
<keyword evidence="3" id="KW-1185">Reference proteome</keyword>
<feature type="compositionally biased region" description="Polar residues" evidence="1">
    <location>
        <begin position="256"/>
        <end position="280"/>
    </location>
</feature>
<proteinExistence type="predicted"/>
<organism evidence="3 4">
    <name type="scientific">Octopus sinensis</name>
    <name type="common">East Asian common octopus</name>
    <dbReference type="NCBI Taxonomy" id="2607531"/>
    <lineage>
        <taxon>Eukaryota</taxon>
        <taxon>Metazoa</taxon>
        <taxon>Spiralia</taxon>
        <taxon>Lophotrochozoa</taxon>
        <taxon>Mollusca</taxon>
        <taxon>Cephalopoda</taxon>
        <taxon>Coleoidea</taxon>
        <taxon>Octopodiformes</taxon>
        <taxon>Octopoda</taxon>
        <taxon>Incirrata</taxon>
        <taxon>Octopodidae</taxon>
        <taxon>Octopus</taxon>
    </lineage>
</organism>
<dbReference type="RefSeq" id="XP_029653716.1">
    <property type="nucleotide sequence ID" value="XM_029797856.1"/>
</dbReference>
<dbReference type="InterPro" id="IPR012337">
    <property type="entry name" value="RNaseH-like_sf"/>
</dbReference>
<dbReference type="AlphaFoldDB" id="A0A6P7TY81"/>
<dbReference type="Pfam" id="PF00665">
    <property type="entry name" value="rve"/>
    <property type="match status" value="1"/>
</dbReference>
<evidence type="ECO:0000256" key="1">
    <source>
        <dbReference type="SAM" id="MobiDB-lite"/>
    </source>
</evidence>
<dbReference type="PANTHER" id="PTHR37984:SF5">
    <property type="entry name" value="PROTEIN NYNRIN-LIKE"/>
    <property type="match status" value="1"/>
</dbReference>
<feature type="region of interest" description="Disordered" evidence="1">
    <location>
        <begin position="241"/>
        <end position="280"/>
    </location>
</feature>
<protein>
    <submittedName>
        <fullName evidence="4">Uncharacterized protein K02A2.6-like</fullName>
    </submittedName>
</protein>
<dbReference type="Gene3D" id="3.30.420.10">
    <property type="entry name" value="Ribonuclease H-like superfamily/Ribonuclease H"/>
    <property type="match status" value="1"/>
</dbReference>
<dbReference type="InterPro" id="IPR036397">
    <property type="entry name" value="RNaseH_sf"/>
</dbReference>